<dbReference type="PRINTS" id="PR00344">
    <property type="entry name" value="BCTRLSENSOR"/>
</dbReference>
<dbReference type="InterPro" id="IPR013656">
    <property type="entry name" value="PAS_4"/>
</dbReference>
<keyword evidence="5" id="KW-0418">Kinase</keyword>
<dbReference type="Pfam" id="PF02518">
    <property type="entry name" value="HATPase_c"/>
    <property type="match status" value="1"/>
</dbReference>
<dbReference type="Gene3D" id="3.30.450.20">
    <property type="entry name" value="PAS domain"/>
    <property type="match status" value="1"/>
</dbReference>
<dbReference type="RefSeq" id="WP_193781860.1">
    <property type="nucleotide sequence ID" value="NZ_JADDOJ010000090.1"/>
</dbReference>
<feature type="transmembrane region" description="Helical" evidence="8">
    <location>
        <begin position="111"/>
        <end position="134"/>
    </location>
</feature>
<evidence type="ECO:0000256" key="4">
    <source>
        <dbReference type="ARBA" id="ARBA00022679"/>
    </source>
</evidence>
<dbReference type="EMBL" id="JADDOJ010000090">
    <property type="protein sequence ID" value="MBE7942306.1"/>
    <property type="molecule type" value="Genomic_DNA"/>
</dbReference>
<dbReference type="PANTHER" id="PTHR42878:SF15">
    <property type="entry name" value="BACTERIOPHYTOCHROME"/>
    <property type="match status" value="1"/>
</dbReference>
<dbReference type="Gene3D" id="3.30.565.10">
    <property type="entry name" value="Histidine kinase-like ATPase, C-terminal domain"/>
    <property type="match status" value="1"/>
</dbReference>
<dbReference type="Pfam" id="PF00512">
    <property type="entry name" value="HisKA"/>
    <property type="match status" value="1"/>
</dbReference>
<dbReference type="PANTHER" id="PTHR42878">
    <property type="entry name" value="TWO-COMPONENT HISTIDINE KINASE"/>
    <property type="match status" value="1"/>
</dbReference>
<dbReference type="SMART" id="SM00388">
    <property type="entry name" value="HisKA"/>
    <property type="match status" value="1"/>
</dbReference>
<dbReference type="PROSITE" id="PS50113">
    <property type="entry name" value="PAC"/>
    <property type="match status" value="1"/>
</dbReference>
<dbReference type="SMART" id="SM00091">
    <property type="entry name" value="PAS"/>
    <property type="match status" value="1"/>
</dbReference>
<sequence length="656" mass="71097">MTVLPEHRASLRHGLLLVAGCALLLAAVAFVPALHFSIPRAPNAALHAAMETGSVIVSLLVFSVGWASVRRGSAAGAAPQVSAVFLAVALLDFVHTFFYDGMPLIVEPQNWGTSVTLFLAARLLVALAMLFFAFGPERGVEAPAPYLPLVGGTLAFALVVVAVSIWEPHIPTLWFVPGQGLTSAKVGTEYVVMAMNLAAAAGFARRLSQPGGTLPVAQLLTATLVMALSEYAFTLYSTMWDQYSNFAHLLKIVAYAVIWEALFARALLRPYQALEAAQERLAASEERYRLLFENNLDAVFVASAAGRILDVNPAGCEALRASRDLLVGQPAEGLIDSQRPEVQRLQDEVARIGRGRATTRVRRPDGSLLAMEVAGSAWRDRKGRTLVSWVARDITERERARAEILQLNATLEDRVQQRTAQLEAVNRELEAFSYTVAHDLRAPLAAISAFGEVLVHQAGGRLQERDLQYIGRMRAAAAQMSGMIEALLELARLSQAKVSSVSLDLAAIADEILQECRDGAPRRQVETVVQRPLMARADPTLLRLALRNLLGNAWKFTGRCDKARIEVGSHEDAQGHTVFHVRDNGAGFDMAAAKRLFAPFQRMHPQAEFAGHGIGLANVSRIIALHGGRVWAESEPGKGTTFYFTLGLGRSQAVAA</sequence>
<evidence type="ECO:0000256" key="5">
    <source>
        <dbReference type="ARBA" id="ARBA00022777"/>
    </source>
</evidence>
<dbReference type="SMART" id="SM00086">
    <property type="entry name" value="PAC"/>
    <property type="match status" value="1"/>
</dbReference>
<dbReference type="Gene3D" id="1.10.287.130">
    <property type="match status" value="1"/>
</dbReference>
<gene>
    <name evidence="12" type="ORF">IM725_17185</name>
</gene>
<dbReference type="InterPro" id="IPR003661">
    <property type="entry name" value="HisK_dim/P_dom"/>
</dbReference>
<keyword evidence="7" id="KW-0175">Coiled coil</keyword>
<evidence type="ECO:0000256" key="6">
    <source>
        <dbReference type="ARBA" id="ARBA00023136"/>
    </source>
</evidence>
<keyword evidence="8" id="KW-0812">Transmembrane</keyword>
<dbReference type="Pfam" id="PF08448">
    <property type="entry name" value="PAS_4"/>
    <property type="match status" value="1"/>
</dbReference>
<feature type="transmembrane region" description="Helical" evidence="8">
    <location>
        <begin position="81"/>
        <end position="99"/>
    </location>
</feature>
<feature type="transmembrane region" description="Helical" evidence="8">
    <location>
        <begin position="44"/>
        <end position="69"/>
    </location>
</feature>
<evidence type="ECO:0000256" key="1">
    <source>
        <dbReference type="ARBA" id="ARBA00000085"/>
    </source>
</evidence>
<keyword evidence="6 8" id="KW-0472">Membrane</keyword>
<keyword evidence="3" id="KW-0597">Phosphoprotein</keyword>
<dbReference type="PROSITE" id="PS50112">
    <property type="entry name" value="PAS"/>
    <property type="match status" value="1"/>
</dbReference>
<evidence type="ECO:0000259" key="9">
    <source>
        <dbReference type="PROSITE" id="PS50109"/>
    </source>
</evidence>
<dbReference type="SUPFAM" id="SSF47384">
    <property type="entry name" value="Homodimeric domain of signal transducing histidine kinase"/>
    <property type="match status" value="1"/>
</dbReference>
<dbReference type="InterPro" id="IPR050351">
    <property type="entry name" value="BphY/WalK/GraS-like"/>
</dbReference>
<dbReference type="PROSITE" id="PS50109">
    <property type="entry name" value="HIS_KIN"/>
    <property type="match status" value="1"/>
</dbReference>
<dbReference type="CDD" id="cd00130">
    <property type="entry name" value="PAS"/>
    <property type="match status" value="1"/>
</dbReference>
<dbReference type="SUPFAM" id="SSF55785">
    <property type="entry name" value="PYP-like sensor domain (PAS domain)"/>
    <property type="match status" value="1"/>
</dbReference>
<feature type="coiled-coil region" evidence="7">
    <location>
        <begin position="397"/>
        <end position="428"/>
    </location>
</feature>
<proteinExistence type="predicted"/>
<feature type="domain" description="Histidine kinase" evidence="9">
    <location>
        <begin position="435"/>
        <end position="650"/>
    </location>
</feature>
<dbReference type="InterPro" id="IPR001610">
    <property type="entry name" value="PAC"/>
</dbReference>
<feature type="transmembrane region" description="Helical" evidence="8">
    <location>
        <begin position="146"/>
        <end position="166"/>
    </location>
</feature>
<feature type="transmembrane region" description="Helical" evidence="8">
    <location>
        <begin position="15"/>
        <end position="38"/>
    </location>
</feature>
<comment type="caution">
    <text evidence="12">The sequence shown here is derived from an EMBL/GenBank/DDBJ whole genome shotgun (WGS) entry which is preliminary data.</text>
</comment>
<evidence type="ECO:0000313" key="13">
    <source>
        <dbReference type="Proteomes" id="UP000715965"/>
    </source>
</evidence>
<protein>
    <recommendedName>
        <fullName evidence="2">histidine kinase</fullName>
        <ecNumber evidence="2">2.7.13.3</ecNumber>
    </recommendedName>
</protein>
<keyword evidence="8" id="KW-1133">Transmembrane helix</keyword>
<dbReference type="SMART" id="SM00387">
    <property type="entry name" value="HATPase_c"/>
    <property type="match status" value="1"/>
</dbReference>
<evidence type="ECO:0000259" key="11">
    <source>
        <dbReference type="PROSITE" id="PS50113"/>
    </source>
</evidence>
<keyword evidence="13" id="KW-1185">Reference proteome</keyword>
<evidence type="ECO:0000313" key="12">
    <source>
        <dbReference type="EMBL" id="MBE7942306.1"/>
    </source>
</evidence>
<dbReference type="InterPro" id="IPR003594">
    <property type="entry name" value="HATPase_dom"/>
</dbReference>
<comment type="catalytic activity">
    <reaction evidence="1">
        <text>ATP + protein L-histidine = ADP + protein N-phospho-L-histidine.</text>
        <dbReference type="EC" id="2.7.13.3"/>
    </reaction>
</comment>
<evidence type="ECO:0000256" key="2">
    <source>
        <dbReference type="ARBA" id="ARBA00012438"/>
    </source>
</evidence>
<dbReference type="Pfam" id="PF17159">
    <property type="entry name" value="MASE3"/>
    <property type="match status" value="1"/>
</dbReference>
<dbReference type="NCBIfam" id="TIGR00229">
    <property type="entry name" value="sensory_box"/>
    <property type="match status" value="1"/>
</dbReference>
<dbReference type="InterPro" id="IPR004358">
    <property type="entry name" value="Sig_transdc_His_kin-like_C"/>
</dbReference>
<dbReference type="SUPFAM" id="SSF55874">
    <property type="entry name" value="ATPase domain of HSP90 chaperone/DNA topoisomerase II/histidine kinase"/>
    <property type="match status" value="1"/>
</dbReference>
<dbReference type="InterPro" id="IPR005467">
    <property type="entry name" value="His_kinase_dom"/>
</dbReference>
<dbReference type="Proteomes" id="UP000715965">
    <property type="component" value="Unassembled WGS sequence"/>
</dbReference>
<dbReference type="EC" id="2.7.13.3" evidence="2"/>
<dbReference type="InterPro" id="IPR033425">
    <property type="entry name" value="MASE3"/>
</dbReference>
<dbReference type="InterPro" id="IPR036097">
    <property type="entry name" value="HisK_dim/P_sf"/>
</dbReference>
<accession>A0ABR9SIW3</accession>
<organism evidence="12 13">
    <name type="scientific">Ramlibacter aquaticus</name>
    <dbReference type="NCBI Taxonomy" id="2780094"/>
    <lineage>
        <taxon>Bacteria</taxon>
        <taxon>Pseudomonadati</taxon>
        <taxon>Pseudomonadota</taxon>
        <taxon>Betaproteobacteria</taxon>
        <taxon>Burkholderiales</taxon>
        <taxon>Comamonadaceae</taxon>
        <taxon>Ramlibacter</taxon>
    </lineage>
</organism>
<reference evidence="12 13" key="1">
    <citation type="submission" date="2020-10" db="EMBL/GenBank/DDBJ databases">
        <title>Draft genome of Ramlibacter aquaticus LMG 30558.</title>
        <authorList>
            <person name="Props R."/>
        </authorList>
    </citation>
    <scope>NUCLEOTIDE SEQUENCE [LARGE SCALE GENOMIC DNA]</scope>
    <source>
        <strain evidence="12 13">LMG 30558</strain>
    </source>
</reference>
<keyword evidence="4" id="KW-0808">Transferase</keyword>
<dbReference type="InterPro" id="IPR000700">
    <property type="entry name" value="PAS-assoc_C"/>
</dbReference>
<feature type="domain" description="PAC" evidence="11">
    <location>
        <begin position="355"/>
        <end position="406"/>
    </location>
</feature>
<dbReference type="InterPro" id="IPR000014">
    <property type="entry name" value="PAS"/>
</dbReference>
<evidence type="ECO:0000256" key="7">
    <source>
        <dbReference type="SAM" id="Coils"/>
    </source>
</evidence>
<name>A0ABR9SIW3_9BURK</name>
<evidence type="ECO:0000256" key="3">
    <source>
        <dbReference type="ARBA" id="ARBA00022553"/>
    </source>
</evidence>
<dbReference type="InterPro" id="IPR036890">
    <property type="entry name" value="HATPase_C_sf"/>
</dbReference>
<feature type="domain" description="PAS" evidence="10">
    <location>
        <begin position="284"/>
        <end position="341"/>
    </location>
</feature>
<dbReference type="InterPro" id="IPR035965">
    <property type="entry name" value="PAS-like_dom_sf"/>
</dbReference>
<dbReference type="CDD" id="cd00082">
    <property type="entry name" value="HisKA"/>
    <property type="match status" value="1"/>
</dbReference>
<feature type="transmembrane region" description="Helical" evidence="8">
    <location>
        <begin position="248"/>
        <end position="268"/>
    </location>
</feature>
<evidence type="ECO:0000259" key="10">
    <source>
        <dbReference type="PROSITE" id="PS50112"/>
    </source>
</evidence>
<evidence type="ECO:0000256" key="8">
    <source>
        <dbReference type="SAM" id="Phobius"/>
    </source>
</evidence>
<feature type="transmembrane region" description="Helical" evidence="8">
    <location>
        <begin position="216"/>
        <end position="236"/>
    </location>
</feature>